<sequence>MTGEMQEHCPICGKSMLQLGFTIRQSLAAHVGHCRVPVRIVACPDGQSAIDMGHPVVASANAVAECTESDGQSTLSGASQDTDAGFAHAVEYWADQDSECVQEIAAGTQEEAPHVREAMPMLAADAVGYSAQQTTESIQALLSAYAEKEISGIPLIELEFEHIMCKYVLSARCRAALKTWFTRSQTHVRDRPLHRKGFLSGNILQRVGLAKMPVHIKQLSVACAGKTLCVDLRYRDPMVLIARELVVALHRYGDQAFEVAHITNERGETVLTHAQNAAHLRRIREAVPPDIMLVPVMVCIDGAQMRANGIHSLTPISLYLVHRYMHDGPLEPRVIAYAPVLPDAGKATDDTPCVMHSVLQFLLDPFMTLSEPTALQRHALAVRCNGSMIKWLPVLFRFACDMPMVATISVTLNSRMTQERPCQVCLVPGSEAFNAYTSFEYREEEPMFAIAEQSGGGAARQRAKYNIRHIPGAKARYLNRWDKRGLFALVGVDWMHGFKLGILRQLANIALYILDRYAQERRIRGTASVAQLDASGFGQDMEIDSDEITSSETSDGDDGGTTRQKKRRKISGGRRTADNITRIRNSALGKYLVVISTVQDRERLSRSSGVYIPIRRTPNPFEQLSKMVENKYSPGLLVQVIVAVACDGYYKTMGPAWKAVYLITCCQALSVYAKMCLARPTDAHVREGRDLVSSLMDKIQQLKYLTGIVWDAPKLHALLHLCKDLEEFGRKRLHDTCTSESLMRICKRVHRKVAGVNLAVPHRYMLEQHERFDLADISSLLLDPAERIPSMSHDHGIGEPTHPLEFRAAPVPEDVVCTGSWPEGIVYSWTCVRARSTDEWSFQVTAMPSFPSTTHTVSASVGCRSTMKEAVTVWDSLTHHVQKGRRTWMSDEMQNSYEQEYKVCYTPRIAVRHNHANMQSERFVAYWDYYGKERYDFIQYWDDVRQRLRYARLVLIGTIDVDVHPIQTKGVLPRDPVQGMPSVQDIAIVRHLKVERVPRSRGGATACTHLRGIFDHVREDDEVKIVLASQLRCKITAFLDTYNSGTALDPGEAYASSSQCASRCGIGRAGVDEQVPARWWFILRPDIFDGIELWA</sequence>
<evidence type="ECO:0000256" key="1">
    <source>
        <dbReference type="SAM" id="MobiDB-lite"/>
    </source>
</evidence>
<evidence type="ECO:0000313" key="2">
    <source>
        <dbReference type="EMBL" id="KAA8494484.1"/>
    </source>
</evidence>
<keyword evidence="3" id="KW-1185">Reference proteome</keyword>
<reference evidence="3" key="1">
    <citation type="journal article" date="2019" name="Nat. Commun.">
        <title>Expansion of phycobilisome linker gene families in mesophilic red algae.</title>
        <authorList>
            <person name="Lee J."/>
            <person name="Kim D."/>
            <person name="Bhattacharya D."/>
            <person name="Yoon H.S."/>
        </authorList>
    </citation>
    <scope>NUCLEOTIDE SEQUENCE [LARGE SCALE GENOMIC DNA]</scope>
    <source>
        <strain evidence="3">CCMP 1328</strain>
    </source>
</reference>
<accession>A0A5J4YUW2</accession>
<dbReference type="Proteomes" id="UP000324585">
    <property type="component" value="Unassembled WGS sequence"/>
</dbReference>
<protein>
    <submittedName>
        <fullName evidence="2">Uncharacterized protein</fullName>
    </submittedName>
</protein>
<name>A0A5J4YUW2_PORPP</name>
<feature type="region of interest" description="Disordered" evidence="1">
    <location>
        <begin position="543"/>
        <end position="575"/>
    </location>
</feature>
<evidence type="ECO:0000313" key="3">
    <source>
        <dbReference type="Proteomes" id="UP000324585"/>
    </source>
</evidence>
<dbReference type="AlphaFoldDB" id="A0A5J4YUW2"/>
<proteinExistence type="predicted"/>
<comment type="caution">
    <text evidence="2">The sequence shown here is derived from an EMBL/GenBank/DDBJ whole genome shotgun (WGS) entry which is preliminary data.</text>
</comment>
<feature type="compositionally biased region" description="Acidic residues" evidence="1">
    <location>
        <begin position="543"/>
        <end position="558"/>
    </location>
</feature>
<dbReference type="EMBL" id="VRMN01000004">
    <property type="protein sequence ID" value="KAA8494484.1"/>
    <property type="molecule type" value="Genomic_DNA"/>
</dbReference>
<organism evidence="2 3">
    <name type="scientific">Porphyridium purpureum</name>
    <name type="common">Red alga</name>
    <name type="synonym">Porphyridium cruentum</name>
    <dbReference type="NCBI Taxonomy" id="35688"/>
    <lineage>
        <taxon>Eukaryota</taxon>
        <taxon>Rhodophyta</taxon>
        <taxon>Bangiophyceae</taxon>
        <taxon>Porphyridiales</taxon>
        <taxon>Porphyridiaceae</taxon>
        <taxon>Porphyridium</taxon>
    </lineage>
</organism>
<gene>
    <name evidence="2" type="ORF">FVE85_2725</name>
</gene>
<feature type="compositionally biased region" description="Basic residues" evidence="1">
    <location>
        <begin position="563"/>
        <end position="572"/>
    </location>
</feature>